<dbReference type="RefSeq" id="WP_134673934.1">
    <property type="nucleotide sequence ID" value="NZ_CP039383.2"/>
</dbReference>
<dbReference type="EMBL" id="SPUH01000001">
    <property type="protein sequence ID" value="TKS54560.1"/>
    <property type="molecule type" value="Genomic_DNA"/>
</dbReference>
<proteinExistence type="predicted"/>
<protein>
    <submittedName>
        <fullName evidence="3">Uncharacterized protein</fullName>
    </submittedName>
</protein>
<evidence type="ECO:0000313" key="3">
    <source>
        <dbReference type="EMBL" id="TKS54560.1"/>
    </source>
</evidence>
<feature type="region of interest" description="Disordered" evidence="1">
    <location>
        <begin position="144"/>
        <end position="167"/>
    </location>
</feature>
<dbReference type="OrthoDB" id="5966769at2"/>
<reference evidence="3 4" key="1">
    <citation type="submission" date="2019-01" db="EMBL/GenBank/DDBJ databases">
        <authorList>
            <person name="Zhang S."/>
        </authorList>
    </citation>
    <scope>NUCLEOTIDE SEQUENCE [LARGE SCALE GENOMIC DNA]</scope>
    <source>
        <strain evidence="3 4">1626</strain>
    </source>
</reference>
<dbReference type="AlphaFoldDB" id="A0A4Z1R510"/>
<feature type="chain" id="PRO_5044193138" evidence="2">
    <location>
        <begin position="20"/>
        <end position="167"/>
    </location>
</feature>
<comment type="caution">
    <text evidence="3">The sequence shown here is derived from an EMBL/GenBank/DDBJ whole genome shotgun (WGS) entry which is preliminary data.</text>
</comment>
<gene>
    <name evidence="3" type="ORF">E4582_07200</name>
</gene>
<sequence length="167" mass="17340">MYKAIATLLLATAPVLSFASDCAISLPASATPLPATVLTAVSPELVAPAYRPGAHGGVLAPGIDASQSLEQVLLRIQLEGCPNLSASTTAVDPNDPSVYQPKTEFDNTPWRFDMQQEGKMMTADAFDAWMKARGVRVARGVQPAAVPAADPVPAEGESPAPVPTSTN</sequence>
<organism evidence="3 4">
    <name type="scientific">Luteimonas yindakuii</name>
    <dbReference type="NCBI Taxonomy" id="2565782"/>
    <lineage>
        <taxon>Bacteria</taxon>
        <taxon>Pseudomonadati</taxon>
        <taxon>Pseudomonadota</taxon>
        <taxon>Gammaproteobacteria</taxon>
        <taxon>Lysobacterales</taxon>
        <taxon>Lysobacteraceae</taxon>
        <taxon>Luteimonas</taxon>
    </lineage>
</organism>
<name>A0A4Z1R510_9GAMM</name>
<dbReference type="Proteomes" id="UP000298681">
    <property type="component" value="Unassembled WGS sequence"/>
</dbReference>
<evidence type="ECO:0000256" key="2">
    <source>
        <dbReference type="SAM" id="SignalP"/>
    </source>
</evidence>
<feature type="compositionally biased region" description="Low complexity" evidence="1">
    <location>
        <begin position="144"/>
        <end position="154"/>
    </location>
</feature>
<accession>A0A4Z1R510</accession>
<evidence type="ECO:0000313" key="4">
    <source>
        <dbReference type="Proteomes" id="UP000298681"/>
    </source>
</evidence>
<keyword evidence="4" id="KW-1185">Reference proteome</keyword>
<keyword evidence="2" id="KW-0732">Signal</keyword>
<evidence type="ECO:0000256" key="1">
    <source>
        <dbReference type="SAM" id="MobiDB-lite"/>
    </source>
</evidence>
<feature type="signal peptide" evidence="2">
    <location>
        <begin position="1"/>
        <end position="19"/>
    </location>
</feature>